<dbReference type="InterPro" id="IPR019760">
    <property type="entry name" value="DNA-dir_DNA_pol_A_CS"/>
</dbReference>
<feature type="compositionally biased region" description="Acidic residues" evidence="6">
    <location>
        <begin position="992"/>
        <end position="1009"/>
    </location>
</feature>
<proteinExistence type="predicted"/>
<evidence type="ECO:0000256" key="3">
    <source>
        <dbReference type="ARBA" id="ARBA00022695"/>
    </source>
</evidence>
<dbReference type="PANTHER" id="PTHR10133:SF62">
    <property type="entry name" value="DNA POLYMERASE THETA"/>
    <property type="match status" value="1"/>
</dbReference>
<dbReference type="OrthoDB" id="2320933at2759"/>
<dbReference type="SUPFAM" id="SSF56672">
    <property type="entry name" value="DNA/RNA polymerases"/>
    <property type="match status" value="1"/>
</dbReference>
<evidence type="ECO:0000256" key="4">
    <source>
        <dbReference type="ARBA" id="ARBA00022932"/>
    </source>
</evidence>
<dbReference type="PANTHER" id="PTHR10133">
    <property type="entry name" value="DNA POLYMERASE I"/>
    <property type="match status" value="1"/>
</dbReference>
<feature type="compositionally biased region" description="Basic residues" evidence="6">
    <location>
        <begin position="1112"/>
        <end position="1129"/>
    </location>
</feature>
<comment type="catalytic activity">
    <reaction evidence="5">
        <text>DNA(n) + a 2'-deoxyribonucleoside 5'-triphosphate = DNA(n+1) + diphosphate</text>
        <dbReference type="Rhea" id="RHEA:22508"/>
        <dbReference type="Rhea" id="RHEA-COMP:17339"/>
        <dbReference type="Rhea" id="RHEA-COMP:17340"/>
        <dbReference type="ChEBI" id="CHEBI:33019"/>
        <dbReference type="ChEBI" id="CHEBI:61560"/>
        <dbReference type="ChEBI" id="CHEBI:173112"/>
        <dbReference type="EC" id="2.7.7.7"/>
    </reaction>
</comment>
<comment type="caution">
    <text evidence="8">The sequence shown here is derived from an EMBL/GenBank/DDBJ whole genome shotgun (WGS) entry which is preliminary data.</text>
</comment>
<dbReference type="Gene3D" id="3.40.50.300">
    <property type="entry name" value="P-loop containing nucleotide triphosphate hydrolases"/>
    <property type="match status" value="1"/>
</dbReference>
<gene>
    <name evidence="8" type="ORF">KIPB_001038</name>
</gene>
<feature type="region of interest" description="Disordered" evidence="6">
    <location>
        <begin position="925"/>
        <end position="1015"/>
    </location>
</feature>
<dbReference type="PROSITE" id="PS51194">
    <property type="entry name" value="HELICASE_CTER"/>
    <property type="match status" value="1"/>
</dbReference>
<organism evidence="8 9">
    <name type="scientific">Kipferlia bialata</name>
    <dbReference type="NCBI Taxonomy" id="797122"/>
    <lineage>
        <taxon>Eukaryota</taxon>
        <taxon>Metamonada</taxon>
        <taxon>Carpediemonas-like organisms</taxon>
        <taxon>Kipferlia</taxon>
    </lineage>
</organism>
<feature type="compositionally biased region" description="Low complexity" evidence="6">
    <location>
        <begin position="938"/>
        <end position="950"/>
    </location>
</feature>
<dbReference type="SUPFAM" id="SSF158702">
    <property type="entry name" value="Sec63 N-terminal domain-like"/>
    <property type="match status" value="1"/>
</dbReference>
<feature type="compositionally biased region" description="Basic and acidic residues" evidence="6">
    <location>
        <begin position="1540"/>
        <end position="1555"/>
    </location>
</feature>
<feature type="compositionally biased region" description="Acidic residues" evidence="6">
    <location>
        <begin position="896"/>
        <end position="907"/>
    </location>
</feature>
<dbReference type="InterPro" id="IPR002298">
    <property type="entry name" value="DNA_polymerase_A"/>
</dbReference>
<protein>
    <recommendedName>
        <fullName evidence="1">DNA-directed DNA polymerase</fullName>
        <ecNumber evidence="1">2.7.7.7</ecNumber>
    </recommendedName>
</protein>
<dbReference type="EMBL" id="BDIP01000135">
    <property type="protein sequence ID" value="GIQ80265.1"/>
    <property type="molecule type" value="Genomic_DNA"/>
</dbReference>
<keyword evidence="9" id="KW-1185">Reference proteome</keyword>
<keyword evidence="4" id="KW-0239">DNA-directed DNA polymerase</keyword>
<feature type="compositionally biased region" description="Polar residues" evidence="6">
    <location>
        <begin position="840"/>
        <end position="854"/>
    </location>
</feature>
<dbReference type="SMART" id="SM00490">
    <property type="entry name" value="HELICc"/>
    <property type="match status" value="1"/>
</dbReference>
<dbReference type="GO" id="GO:0003887">
    <property type="term" value="F:DNA-directed DNA polymerase activity"/>
    <property type="evidence" value="ECO:0007669"/>
    <property type="project" value="UniProtKB-KW"/>
</dbReference>
<dbReference type="Pfam" id="PF21099">
    <property type="entry name" value="POLQ_helical"/>
    <property type="match status" value="1"/>
</dbReference>
<dbReference type="GO" id="GO:0006302">
    <property type="term" value="P:double-strand break repair"/>
    <property type="evidence" value="ECO:0007669"/>
    <property type="project" value="TreeGrafter"/>
</dbReference>
<dbReference type="InterPro" id="IPR027417">
    <property type="entry name" value="P-loop_NTPase"/>
</dbReference>
<feature type="domain" description="Helicase C-terminal" evidence="7">
    <location>
        <begin position="131"/>
        <end position="321"/>
    </location>
</feature>
<feature type="non-terminal residue" evidence="8">
    <location>
        <position position="1"/>
    </location>
</feature>
<feature type="compositionally biased region" description="Basic and acidic residues" evidence="6">
    <location>
        <begin position="925"/>
        <end position="937"/>
    </location>
</feature>
<feature type="region of interest" description="Disordered" evidence="6">
    <location>
        <begin position="1030"/>
        <end position="1411"/>
    </location>
</feature>
<feature type="compositionally biased region" description="Polar residues" evidence="6">
    <location>
        <begin position="1477"/>
        <end position="1490"/>
    </location>
</feature>
<feature type="region of interest" description="Disordered" evidence="6">
    <location>
        <begin position="840"/>
        <end position="913"/>
    </location>
</feature>
<dbReference type="SMART" id="SM00482">
    <property type="entry name" value="POLAc"/>
    <property type="match status" value="1"/>
</dbReference>
<sequence length="2506" mass="272339">ALAQWLDAVPFKTGVRALPLDVYGVFPREHLLRMQQGQGGARPTHPERGILKHTPQCLLEGDSTPQTVVAVGVSQIGGSFPLSCDPTAYAAALPSRPVTPFPLLKIVLQREKACGRAIEATKFPSPFMLAQVATLADMCSGTVLVFCNRRVDCEIYAAFIAAWRSACYRGRPQAERAALAHPCLPYLTGLPTYSAKLAAYLECRTAFHHAHLTKDERDVLERGVRGEWDAPLDPDLPSPPSLVLCATSTLAVGVNLPVDRVILAGIKHSGNLCDPTKFMQMVGRAGRVMKGRTRDPEAVLQRERDLFAGDMTTPTSTGSLAHMEGAAGSRGEAFIVYADGPEGAVATMGSYTSSIPGVFKVERPIDLDENPDPKLISLYNQRQKELDSETGLNLHALPPKRDYSNMTVDMPRLMSYYLFLPPDAHMVRSGLLADNSMPSTVLTAVSHFRSATAHQVLQFLGRSYELSHDGHGEDMAAIRRRVQQELNFLVERKYIRRQSSGPDGDAQRDTLSAMEEAGSALPTDTEAQQKLYTLTELGTACMAGGFTPEQGARLYAELAAARQGIRLDTPLHLLFLVAPMPVTDMMSSTAREKEVALATTGVLRGVAHLGDTAAAAAAKVGQGKRSSVAASAEADLATIYTLLTGSPLAYSKADTHTNQLRVSIEARLTRGTPEARLAFRLRDALVLRDLMNDVAILDVAERYQIECSRCNKILEDTGTLSSQIISFTKALRWTLLQVLFEQFRQQAQFGVSAELTPFCAALPLVRRYEIIALAKNGIMGAQSLAAANPAMVCKILSACVPYTKEDSTERDAADNARAREIQSMAQAYLDRRRLEKASPSVLSKSMTGTVSASGQAPYVSPTGVPQRHSVIATPAASKHRPPTTGVSGVSVSVFGDDMDMDDIDYGEDVQVGNSDEERMLQELERESGLDSGYDSRSRTSSSAASGSVSSKYKEEKQPKASPSVVSVSESPVKGEGYTDTGDVAMVPKEEGKEEGEGEGEGEGEEDDLTEPLSALSISMSLAVQAGYAKAKGAKGRHIAQVPSRPKIEGEGDAYPGGQSAEAENEAAGTGDVDMVEEDEGSEWVPDGTQGEGEREREDERLYTDVDEEVPRKRAPAKRSRGKKGKRPRVKRETDVPPTVSRVKREREGARPRDEWTVPGDGSEGSDGATSEYVPSSPSADAPAPPAKRAHVPRHSGGEAEAETEAMKARPKGRGRAAFAGMSPSITSMGGVKGGKPAPASVPEVPETPHTGTVGPGEVKEEEEESEDSPLLLKQALKRRPKRETPSLARFKRETPVVNAVGVSAEAGVPQSQSPETQEIGGVGGTAGDGQADVIPATPKITPAPVIPVRQRERPPTNGTKRRIIDDSDSESDGFLQSLGLMPSQRSQGQKGGREREARPLTQTGRGGASLRMTLGCAALSPRIQQRLDEIGDAGQREVTRQQLREREDALGVGGEDVIEESPPVKAKPKPKAGASDVSPQTKSAVPTNLSGVPCTPQPPSQGIGTGEGLSPQPGVTVFTANQTFMVNGRISRGGSAAEGLPHRDREAEAGKRPVERGAGVPVVTQAGASTGTGGDTQAGTRVPETPRETSQLSRPLEREREAGNGQERPLPTRRALPPTPFDDDEDESLSEGYSPPAPVPTHAPTEWPYAITAPDVPAEERIITPMQQTHLSQAPSPLSMSEQYVSVLHVSDNTLESSEACGLIRGILVAGLNYTRDSAYVTDMPCMGISTKLDSLQRLRSVSLCPCPFLVVTVSVSQANTGGMMPCLQKILPPTHSYMLAGVNLQRNLVHLWAESPSLLPYDTLSVLRVGAKGRERLRAKGKGVEIPTWVDPKVLVWILSTNTKIKSQRDMWDFVFDDSRNYNPPLQTYKVARNKIQIAPFDILDVPLSRHMRELARYITRDFTRSEGEEQPCPMEAMRSRSLSIEIASRIRQRLPAAYTMLTRMESLIIPLLAYMRWMGIGARANEVWYQIGLLAKYQDYTHDYVKKTWGRHVRIATRGKAAASEHLLLTSPANCAVLLYNELGLPSPDSKRKGAASRMKKKTHPSTGKAVLEHIVQLHPVVRLILNFRSAGKRAGLLKGFKAPPSRRPTPGQTGDSCFRIHADYDQTSAATGRITIENPPMQQTSRPFEMNLPGPVLLAMLDDGVIPADKLQPRSEVLRILAYAEGEVDKAVKGASVYMPSQSTVDRLRRCSEAEETEETRGWLSLTLLHEEKKTTYQSTMGEERTVTWDQTWQLTLQNRHCIGPEKGYSLVSIDFKQMEMRLLAHLSTDKALKEACATKDVFTNMASDLFHIPVDSVTKNLRGMAKQMNYAVMYGMGAVSLAKKLSVAMDREVTESEAQAQINRLYRSYPKMGEYQTAVEQFGMSNGYVVTMRGRRREVDSGHTGDAAMQEYDSAACRRQCLNSVVQGSAADVAKEGMLKVFKRLVMTGDPSAPFDDSVRMVLGMHDEILLEIRDDRVREVVPVMQSLWESSSGISVALPGNVKVGKTWATIIPYDEWVQQQ</sequence>
<accession>A0A9K3GF80</accession>
<keyword evidence="2" id="KW-0808">Transferase</keyword>
<evidence type="ECO:0000256" key="2">
    <source>
        <dbReference type="ARBA" id="ARBA00022679"/>
    </source>
</evidence>
<dbReference type="InterPro" id="IPR001098">
    <property type="entry name" value="DNA-dir_DNA_pol_A_palm_dom"/>
</dbReference>
<feature type="compositionally biased region" description="Basic and acidic residues" evidence="6">
    <location>
        <begin position="1428"/>
        <end position="1449"/>
    </location>
</feature>
<dbReference type="Pfam" id="PF00476">
    <property type="entry name" value="DNA_pol_A"/>
    <property type="match status" value="2"/>
</dbReference>
<dbReference type="PROSITE" id="PS00447">
    <property type="entry name" value="DNA_POLYMERASE_A"/>
    <property type="match status" value="1"/>
</dbReference>
<feature type="compositionally biased region" description="Low complexity" evidence="6">
    <location>
        <begin position="885"/>
        <end position="895"/>
    </location>
</feature>
<dbReference type="EC" id="2.7.7.7" evidence="1"/>
<dbReference type="Gene3D" id="1.10.3380.20">
    <property type="match status" value="1"/>
</dbReference>
<feature type="region of interest" description="Disordered" evidence="6">
    <location>
        <begin position="1428"/>
        <end position="1516"/>
    </location>
</feature>
<feature type="region of interest" description="Disordered" evidence="6">
    <location>
        <begin position="498"/>
        <end position="522"/>
    </location>
</feature>
<dbReference type="InterPro" id="IPR001650">
    <property type="entry name" value="Helicase_C-like"/>
</dbReference>
<evidence type="ECO:0000313" key="8">
    <source>
        <dbReference type="EMBL" id="GIQ80265.1"/>
    </source>
</evidence>
<dbReference type="GO" id="GO:0003677">
    <property type="term" value="F:DNA binding"/>
    <property type="evidence" value="ECO:0007669"/>
    <property type="project" value="InterPro"/>
</dbReference>
<name>A0A9K3GF80_9EUKA</name>
<reference evidence="8 9" key="1">
    <citation type="journal article" date="2018" name="PLoS ONE">
        <title>The draft genome of Kipferlia bialata reveals reductive genome evolution in fornicate parasites.</title>
        <authorList>
            <person name="Tanifuji G."/>
            <person name="Takabayashi S."/>
            <person name="Kume K."/>
            <person name="Takagi M."/>
            <person name="Nakayama T."/>
            <person name="Kamikawa R."/>
            <person name="Inagaki Y."/>
            <person name="Hashimoto T."/>
        </authorList>
    </citation>
    <scope>NUCLEOTIDE SEQUENCE [LARGE SCALE GENOMIC DNA]</scope>
    <source>
        <strain evidence="8">NY0173</strain>
    </source>
</reference>
<dbReference type="Gene3D" id="3.30.70.370">
    <property type="match status" value="1"/>
</dbReference>
<dbReference type="SUPFAM" id="SSF52540">
    <property type="entry name" value="P-loop containing nucleoside triphosphate hydrolases"/>
    <property type="match status" value="1"/>
</dbReference>
<evidence type="ECO:0000256" key="1">
    <source>
        <dbReference type="ARBA" id="ARBA00012417"/>
    </source>
</evidence>
<dbReference type="GO" id="GO:0006261">
    <property type="term" value="P:DNA-templated DNA replication"/>
    <property type="evidence" value="ECO:0007669"/>
    <property type="project" value="InterPro"/>
</dbReference>
<evidence type="ECO:0000256" key="5">
    <source>
        <dbReference type="ARBA" id="ARBA00049244"/>
    </source>
</evidence>
<dbReference type="Proteomes" id="UP000265618">
    <property type="component" value="Unassembled WGS sequence"/>
</dbReference>
<dbReference type="Gene3D" id="1.20.1060.10">
    <property type="entry name" value="Taq DNA Polymerase, Chain T, domain 4"/>
    <property type="match status" value="1"/>
</dbReference>
<evidence type="ECO:0000256" key="6">
    <source>
        <dbReference type="SAM" id="MobiDB-lite"/>
    </source>
</evidence>
<evidence type="ECO:0000313" key="9">
    <source>
        <dbReference type="Proteomes" id="UP000265618"/>
    </source>
</evidence>
<dbReference type="InterPro" id="IPR043502">
    <property type="entry name" value="DNA/RNA_pol_sf"/>
</dbReference>
<dbReference type="Pfam" id="PF00271">
    <property type="entry name" value="Helicase_C"/>
    <property type="match status" value="1"/>
</dbReference>
<feature type="compositionally biased region" description="Basic and acidic residues" evidence="6">
    <location>
        <begin position="1142"/>
        <end position="1155"/>
    </location>
</feature>
<dbReference type="Gene3D" id="1.10.150.20">
    <property type="entry name" value="5' to 3' exonuclease, C-terminal subdomain"/>
    <property type="match status" value="1"/>
</dbReference>
<evidence type="ECO:0000259" key="7">
    <source>
        <dbReference type="PROSITE" id="PS51194"/>
    </source>
</evidence>
<feature type="region of interest" description="Disordered" evidence="6">
    <location>
        <begin position="1529"/>
        <end position="1644"/>
    </location>
</feature>
<dbReference type="InterPro" id="IPR048960">
    <property type="entry name" value="POLQ-like_helical"/>
</dbReference>
<keyword evidence="3" id="KW-0548">Nucleotidyltransferase</keyword>
<feature type="compositionally biased region" description="Low complexity" evidence="6">
    <location>
        <begin position="961"/>
        <end position="971"/>
    </location>
</feature>
<feature type="compositionally biased region" description="Basic and acidic residues" evidence="6">
    <location>
        <begin position="1091"/>
        <end position="1111"/>
    </location>
</feature>